<evidence type="ECO:0000256" key="4">
    <source>
        <dbReference type="ARBA" id="ARBA00022694"/>
    </source>
</evidence>
<keyword evidence="4 8" id="KW-0819">tRNA processing</keyword>
<keyword evidence="6 8" id="KW-0067">ATP-binding</keyword>
<evidence type="ECO:0000256" key="5">
    <source>
        <dbReference type="ARBA" id="ARBA00022741"/>
    </source>
</evidence>
<evidence type="ECO:0000256" key="1">
    <source>
        <dbReference type="ARBA" id="ARBA00004496"/>
    </source>
</evidence>
<evidence type="ECO:0000256" key="6">
    <source>
        <dbReference type="ARBA" id="ARBA00022840"/>
    </source>
</evidence>
<feature type="domain" description="Lysidine-tRNA(Ile) synthetase C-terminal" evidence="9">
    <location>
        <begin position="371"/>
        <end position="443"/>
    </location>
</feature>
<protein>
    <recommendedName>
        <fullName evidence="8">tRNA(Ile)-lysidine synthase</fullName>
        <ecNumber evidence="8">6.3.4.19</ecNumber>
    </recommendedName>
    <alternativeName>
        <fullName evidence="8">tRNA(Ile)-2-lysyl-cytidine synthase</fullName>
    </alternativeName>
    <alternativeName>
        <fullName evidence="8">tRNA(Ile)-lysidine synthetase</fullName>
    </alternativeName>
</protein>
<comment type="function">
    <text evidence="8">Ligates lysine onto the cytidine present at position 34 of the AUA codon-specific tRNA(Ile) that contains the anticodon CAU, in an ATP-dependent manner. Cytidine is converted to lysidine, thus changing the amino acid specificity of the tRNA from methionine to isoleucine.</text>
</comment>
<evidence type="ECO:0000256" key="2">
    <source>
        <dbReference type="ARBA" id="ARBA00022490"/>
    </source>
</evidence>
<comment type="caution">
    <text evidence="10">The sequence shown here is derived from an EMBL/GenBank/DDBJ whole genome shotgun (WGS) entry which is preliminary data.</text>
</comment>
<dbReference type="PANTHER" id="PTHR43033">
    <property type="entry name" value="TRNA(ILE)-LYSIDINE SYNTHASE-RELATED"/>
    <property type="match status" value="1"/>
</dbReference>
<comment type="domain">
    <text evidence="8">The N-terminal region contains the highly conserved SGGXDS motif, predicted to be a P-loop motif involved in ATP binding.</text>
</comment>
<sequence>MEIDSALFTSPMITAFKEHLETHFFQLKNEPVLLAVSGGLDSIVLAYLFSETQWNFEIGHCNFSLRGKESDADAVFVEELAAKLNVKFHLQKFDTNAFAKAKKVSTQMAARELRYNWFEEVCKENQLNYVVTAHHAKDDLETFLINISRGSGIEGLSGMESQGDFVLRPLLPFSREEIAKYAQENNIKWREDSSNNSDKYLRNHLRHHAIPALEEAAPQFLAQFKKSQQHLQESANLLEDYTALLFSKIVTQSFKGYDLNITQLKATPNTKAVLYQLLKDFDFTAWDDIYELLDAQPGKYVISKNYRLIKDREVLILTENTKEEDAVYRFASTQHELHLPDLKLEKESVQDFKRPNTNEAYFDLNQLEFPLIIRKWKEGDAFFPFGMKGKKKLSKFFKDLKYSTIQKEAVWLLCSKNDIIWVIGERTDDRYKINSTTPNLVKFTAEYD</sequence>
<dbReference type="InterPro" id="IPR012795">
    <property type="entry name" value="tRNA_Ile_lys_synt_N"/>
</dbReference>
<dbReference type="GO" id="GO:0005524">
    <property type="term" value="F:ATP binding"/>
    <property type="evidence" value="ECO:0007669"/>
    <property type="project" value="UniProtKB-UniRule"/>
</dbReference>
<name>A0A4Q0PPT5_9FLAO</name>
<keyword evidence="3 8" id="KW-0436">Ligase</keyword>
<evidence type="ECO:0000256" key="8">
    <source>
        <dbReference type="HAMAP-Rule" id="MF_01161"/>
    </source>
</evidence>
<feature type="binding site" evidence="8">
    <location>
        <begin position="37"/>
        <end position="42"/>
    </location>
    <ligand>
        <name>ATP</name>
        <dbReference type="ChEBI" id="CHEBI:30616"/>
    </ligand>
</feature>
<accession>A0A4Q0PPT5</accession>
<proteinExistence type="inferred from homology"/>
<evidence type="ECO:0000256" key="7">
    <source>
        <dbReference type="ARBA" id="ARBA00048539"/>
    </source>
</evidence>
<evidence type="ECO:0000313" key="10">
    <source>
        <dbReference type="EMBL" id="RXG32589.1"/>
    </source>
</evidence>
<comment type="similarity">
    <text evidence="8">Belongs to the tRNA(Ile)-lysidine synthase family.</text>
</comment>
<dbReference type="InterPro" id="IPR014729">
    <property type="entry name" value="Rossmann-like_a/b/a_fold"/>
</dbReference>
<dbReference type="Proteomes" id="UP000290608">
    <property type="component" value="Unassembled WGS sequence"/>
</dbReference>
<comment type="subcellular location">
    <subcellularLocation>
        <location evidence="1 8">Cytoplasm</location>
    </subcellularLocation>
</comment>
<dbReference type="NCBIfam" id="TIGR02433">
    <property type="entry name" value="lysidine_TilS_C"/>
    <property type="match status" value="1"/>
</dbReference>
<dbReference type="PANTHER" id="PTHR43033:SF1">
    <property type="entry name" value="TRNA(ILE)-LYSIDINE SYNTHASE-RELATED"/>
    <property type="match status" value="1"/>
</dbReference>
<dbReference type="GO" id="GO:0005737">
    <property type="term" value="C:cytoplasm"/>
    <property type="evidence" value="ECO:0007669"/>
    <property type="project" value="UniProtKB-SubCell"/>
</dbReference>
<dbReference type="GO" id="GO:0032267">
    <property type="term" value="F:tRNA(Ile)-lysidine synthase activity"/>
    <property type="evidence" value="ECO:0007669"/>
    <property type="project" value="UniProtKB-EC"/>
</dbReference>
<dbReference type="InterPro" id="IPR011063">
    <property type="entry name" value="TilS/TtcA_N"/>
</dbReference>
<evidence type="ECO:0000259" key="9">
    <source>
        <dbReference type="SMART" id="SM00977"/>
    </source>
</evidence>
<organism evidence="10 11">
    <name type="scientific">Leeuwenhoekiella marinoflava</name>
    <dbReference type="NCBI Taxonomy" id="988"/>
    <lineage>
        <taxon>Bacteria</taxon>
        <taxon>Pseudomonadati</taxon>
        <taxon>Bacteroidota</taxon>
        <taxon>Flavobacteriia</taxon>
        <taxon>Flavobacteriales</taxon>
        <taxon>Flavobacteriaceae</taxon>
        <taxon>Leeuwenhoekiella</taxon>
    </lineage>
</organism>
<keyword evidence="5 8" id="KW-0547">Nucleotide-binding</keyword>
<dbReference type="InterPro" id="IPR012796">
    <property type="entry name" value="Lysidine-tRNA-synth_C"/>
</dbReference>
<dbReference type="HAMAP" id="MF_01161">
    <property type="entry name" value="tRNA_Ile_lys_synt"/>
    <property type="match status" value="1"/>
</dbReference>
<evidence type="ECO:0000256" key="3">
    <source>
        <dbReference type="ARBA" id="ARBA00022598"/>
    </source>
</evidence>
<dbReference type="SMART" id="SM00977">
    <property type="entry name" value="TilS_C"/>
    <property type="match status" value="1"/>
</dbReference>
<comment type="catalytic activity">
    <reaction evidence="7 8">
        <text>cytidine(34) in tRNA(Ile2) + L-lysine + ATP = lysidine(34) in tRNA(Ile2) + AMP + diphosphate + H(+)</text>
        <dbReference type="Rhea" id="RHEA:43744"/>
        <dbReference type="Rhea" id="RHEA-COMP:10625"/>
        <dbReference type="Rhea" id="RHEA-COMP:10670"/>
        <dbReference type="ChEBI" id="CHEBI:15378"/>
        <dbReference type="ChEBI" id="CHEBI:30616"/>
        <dbReference type="ChEBI" id="CHEBI:32551"/>
        <dbReference type="ChEBI" id="CHEBI:33019"/>
        <dbReference type="ChEBI" id="CHEBI:82748"/>
        <dbReference type="ChEBI" id="CHEBI:83665"/>
        <dbReference type="ChEBI" id="CHEBI:456215"/>
        <dbReference type="EC" id="6.3.4.19"/>
    </reaction>
</comment>
<dbReference type="EC" id="6.3.4.19" evidence="8"/>
<dbReference type="NCBIfam" id="TIGR02432">
    <property type="entry name" value="lysidine_TilS_N"/>
    <property type="match status" value="1"/>
</dbReference>
<reference evidence="10 11" key="1">
    <citation type="submission" date="2018-07" db="EMBL/GenBank/DDBJ databases">
        <title>Leeuwenhoekiella genomics.</title>
        <authorList>
            <person name="Tahon G."/>
            <person name="Willems A."/>
        </authorList>
    </citation>
    <scope>NUCLEOTIDE SEQUENCE [LARGE SCALE GENOMIC DNA]</scope>
    <source>
        <strain evidence="10 11">LMG 1345</strain>
    </source>
</reference>
<dbReference type="CDD" id="cd01992">
    <property type="entry name" value="TilS_N"/>
    <property type="match status" value="1"/>
</dbReference>
<dbReference type="Pfam" id="PF01171">
    <property type="entry name" value="ATP_bind_3"/>
    <property type="match status" value="1"/>
</dbReference>
<keyword evidence="2 8" id="KW-0963">Cytoplasm</keyword>
<dbReference type="Pfam" id="PF11734">
    <property type="entry name" value="TilS_C"/>
    <property type="match status" value="1"/>
</dbReference>
<dbReference type="AlphaFoldDB" id="A0A4Q0PPT5"/>
<dbReference type="InterPro" id="IPR012094">
    <property type="entry name" value="tRNA_Ile_lys_synt"/>
</dbReference>
<dbReference type="SUPFAM" id="SSF56037">
    <property type="entry name" value="PheT/TilS domain"/>
    <property type="match status" value="1"/>
</dbReference>
<gene>
    <name evidence="8" type="primary">tilS</name>
    <name evidence="10" type="ORF">DSL99_913</name>
</gene>
<dbReference type="EMBL" id="QOVL01000003">
    <property type="protein sequence ID" value="RXG32589.1"/>
    <property type="molecule type" value="Genomic_DNA"/>
</dbReference>
<dbReference type="GO" id="GO:0006400">
    <property type="term" value="P:tRNA modification"/>
    <property type="evidence" value="ECO:0007669"/>
    <property type="project" value="UniProtKB-UniRule"/>
</dbReference>
<dbReference type="Gene3D" id="3.40.50.620">
    <property type="entry name" value="HUPs"/>
    <property type="match status" value="1"/>
</dbReference>
<dbReference type="SUPFAM" id="SSF52402">
    <property type="entry name" value="Adenine nucleotide alpha hydrolases-like"/>
    <property type="match status" value="1"/>
</dbReference>
<evidence type="ECO:0000313" key="11">
    <source>
        <dbReference type="Proteomes" id="UP000290608"/>
    </source>
</evidence>
<dbReference type="STRING" id="1122159.SAMN02745246_00763"/>
<dbReference type="RefSeq" id="WP_241652565.1">
    <property type="nucleotide sequence ID" value="NZ_JBALUR010000004.1"/>
</dbReference>